<dbReference type="Gene3D" id="3.40.50.12780">
    <property type="entry name" value="N-terminal domain of ligase-like"/>
    <property type="match status" value="1"/>
</dbReference>
<dbReference type="SUPFAM" id="SSF47336">
    <property type="entry name" value="ACP-like"/>
    <property type="match status" value="1"/>
</dbReference>
<dbReference type="PROSITE" id="PS50075">
    <property type="entry name" value="CARRIER"/>
    <property type="match status" value="1"/>
</dbReference>
<evidence type="ECO:0000256" key="1">
    <source>
        <dbReference type="ARBA" id="ARBA00022450"/>
    </source>
</evidence>
<dbReference type="SMART" id="SM00823">
    <property type="entry name" value="PKS_PP"/>
    <property type="match status" value="1"/>
</dbReference>
<evidence type="ECO:0000256" key="2">
    <source>
        <dbReference type="ARBA" id="ARBA00022553"/>
    </source>
</evidence>
<keyword evidence="1" id="KW-0596">Phosphopantetheine</keyword>
<dbReference type="AlphaFoldDB" id="A0A6S6P8S8"/>
<dbReference type="EMBL" id="AP023287">
    <property type="protein sequence ID" value="BCI52648.1"/>
    <property type="molecule type" value="Genomic_DNA"/>
</dbReference>
<name>A0A6S6P8S8_9MYCO</name>
<feature type="transmembrane region" description="Helical" evidence="3">
    <location>
        <begin position="666"/>
        <end position="686"/>
    </location>
</feature>
<keyword evidence="3" id="KW-1133">Transmembrane helix</keyword>
<feature type="transmembrane region" description="Helical" evidence="3">
    <location>
        <begin position="587"/>
        <end position="608"/>
    </location>
</feature>
<reference evidence="5 6" key="1">
    <citation type="submission" date="2020-07" db="EMBL/GenBank/DDBJ databases">
        <title>Complete genome sequence of Mycolicibacterium litorale like strain isolated from cardiac implantable electronic device infection.</title>
        <authorList>
            <person name="Fukano H."/>
            <person name="Miyama H."/>
            <person name="Hoshino Y."/>
        </authorList>
    </citation>
    <scope>NUCLEOTIDE SEQUENCE [LARGE SCALE GENOMIC DNA]</scope>
    <source>
        <strain evidence="5 6">NIIDNTM18</strain>
    </source>
</reference>
<keyword evidence="3" id="KW-0472">Membrane</keyword>
<dbReference type="Pfam" id="PF00501">
    <property type="entry name" value="AMP-binding"/>
    <property type="match status" value="1"/>
</dbReference>
<dbReference type="SUPFAM" id="SSF56801">
    <property type="entry name" value="Acetyl-CoA synthetase-like"/>
    <property type="match status" value="1"/>
</dbReference>
<keyword evidence="3" id="KW-0812">Transmembrane</keyword>
<dbReference type="InterPro" id="IPR009081">
    <property type="entry name" value="PP-bd_ACP"/>
</dbReference>
<evidence type="ECO:0000313" key="6">
    <source>
        <dbReference type="Proteomes" id="UP000515734"/>
    </source>
</evidence>
<feature type="transmembrane region" description="Helical" evidence="3">
    <location>
        <begin position="635"/>
        <end position="654"/>
    </location>
</feature>
<sequence>MTGLVDRLRGHGERVAVLTDTQRLSYRDLADAVSEVAAALGPTRRLVLLETRNDLPTLVHYLGALAGGHVVLPVAAERGHDELVDTYDPDVVVDGDGLHIRRAGSAHALHDDLALLLSTSGSTGSPKLVRLSRRNLTSNAAAIAEYLDIRDTDRAATTLPMSYCYGLSVVHSHLLRGAALILTEHSVVDDEFWALFRRHRGTTFAGVPYTFDLLDRVGFEAMDLPHLRYLTQAGGRLAPERVRRYARLGAARGWQLFVMYGATEATSRMAYLPPELAADHPGCIGRPIPGGSFTIEPLDGWPADDAAGELVYRGANVMMGYAHDAADLSRGAEVDALHTGDIARRRPDGLYEVIGRSSRFVKMYGLRIDLQRVEAALREHGVRALCTDLDDSLVVAATPPHDPADVARLAADTAGVPSSAVRAVAVDELPVLSTGKPDYPAVRALADGLADPAPQQPADLVTVFADVLHLDPDSIDPDASFVDLGGNSLTYVAMSVRLERALGRLPADWQRLPLRDLQVRTAPRRRWTATLETSVALRAVAIVLIVGSHAELFELWGGAHVLLGIAGYNFGRFCLTPAPRADRVRHLRTTIAWIAVPSVLWVAVALMVTDDYHFSNLLLANKIVGPHDSMTAGRLWFVEVLVWVLVALAALIALPTADRLERRRPFVFAAMFLAAGLALRYDVLGLDLGRDAWFTMLAFWFFAVGWAAAKATAVWQRVAVTVAVAVGLYGYFDDTQREVLVLTGFLLLIWLPALRVPAGLTVVAGVVAEASLYTYLTHFQVYALFEGHPAVGVAASLAVGILLTQAITLVRRRLHARRATLTADAVPAPR</sequence>
<dbReference type="GO" id="GO:0031177">
    <property type="term" value="F:phosphopantetheine binding"/>
    <property type="evidence" value="ECO:0007669"/>
    <property type="project" value="InterPro"/>
</dbReference>
<keyword evidence="2" id="KW-0597">Phosphoprotein</keyword>
<feature type="transmembrane region" description="Helical" evidence="3">
    <location>
        <begin position="692"/>
        <end position="709"/>
    </location>
</feature>
<evidence type="ECO:0000313" key="5">
    <source>
        <dbReference type="EMBL" id="BCI52648.1"/>
    </source>
</evidence>
<dbReference type="InterPro" id="IPR042099">
    <property type="entry name" value="ANL_N_sf"/>
</dbReference>
<dbReference type="InterPro" id="IPR020806">
    <property type="entry name" value="PKS_PP-bd"/>
</dbReference>
<dbReference type="PANTHER" id="PTHR43767">
    <property type="entry name" value="LONG-CHAIN-FATTY-ACID--COA LIGASE"/>
    <property type="match status" value="1"/>
</dbReference>
<dbReference type="InterPro" id="IPR036736">
    <property type="entry name" value="ACP-like_sf"/>
</dbReference>
<protein>
    <submittedName>
        <fullName evidence="5">AMP-dependent synthetase</fullName>
    </submittedName>
</protein>
<dbReference type="Pfam" id="PF00550">
    <property type="entry name" value="PP-binding"/>
    <property type="match status" value="1"/>
</dbReference>
<feature type="transmembrane region" description="Helical" evidence="3">
    <location>
        <begin position="555"/>
        <end position="575"/>
    </location>
</feature>
<accession>A0A6S6P8S8</accession>
<dbReference type="InterPro" id="IPR050237">
    <property type="entry name" value="ATP-dep_AMP-bd_enzyme"/>
</dbReference>
<proteinExistence type="predicted"/>
<dbReference type="InterPro" id="IPR000873">
    <property type="entry name" value="AMP-dep_synth/lig_dom"/>
</dbReference>
<organism evidence="5 6">
    <name type="scientific">Mycolicibacterium litorale</name>
    <dbReference type="NCBI Taxonomy" id="758802"/>
    <lineage>
        <taxon>Bacteria</taxon>
        <taxon>Bacillati</taxon>
        <taxon>Actinomycetota</taxon>
        <taxon>Actinomycetes</taxon>
        <taxon>Mycobacteriales</taxon>
        <taxon>Mycobacteriaceae</taxon>
        <taxon>Mycolicibacterium</taxon>
    </lineage>
</organism>
<evidence type="ECO:0000256" key="3">
    <source>
        <dbReference type="SAM" id="Phobius"/>
    </source>
</evidence>
<evidence type="ECO:0000259" key="4">
    <source>
        <dbReference type="PROSITE" id="PS50075"/>
    </source>
</evidence>
<gene>
    <name evidence="5" type="ORF">NIIDNTM18_19260</name>
</gene>
<feature type="transmembrane region" description="Helical" evidence="3">
    <location>
        <begin position="791"/>
        <end position="810"/>
    </location>
</feature>
<dbReference type="Proteomes" id="UP000515734">
    <property type="component" value="Chromosome"/>
</dbReference>
<dbReference type="Gene3D" id="1.10.1200.10">
    <property type="entry name" value="ACP-like"/>
    <property type="match status" value="1"/>
</dbReference>
<dbReference type="RefSeq" id="WP_185295434.1">
    <property type="nucleotide sequence ID" value="NZ_AP023287.1"/>
</dbReference>
<dbReference type="PANTHER" id="PTHR43767:SF1">
    <property type="entry name" value="NONRIBOSOMAL PEPTIDE SYNTHASE PES1 (EUROFUNG)-RELATED"/>
    <property type="match status" value="1"/>
</dbReference>
<feature type="domain" description="Carrier" evidence="4">
    <location>
        <begin position="451"/>
        <end position="535"/>
    </location>
</feature>